<evidence type="ECO:0000256" key="1">
    <source>
        <dbReference type="SAM" id="MobiDB-lite"/>
    </source>
</evidence>
<organism evidence="2 3">
    <name type="scientific">Plectosphaerella plurivora</name>
    <dbReference type="NCBI Taxonomy" id="936078"/>
    <lineage>
        <taxon>Eukaryota</taxon>
        <taxon>Fungi</taxon>
        <taxon>Dikarya</taxon>
        <taxon>Ascomycota</taxon>
        <taxon>Pezizomycotina</taxon>
        <taxon>Sordariomycetes</taxon>
        <taxon>Hypocreomycetidae</taxon>
        <taxon>Glomerellales</taxon>
        <taxon>Plectosphaerellaceae</taxon>
        <taxon>Plectosphaerella</taxon>
    </lineage>
</organism>
<gene>
    <name evidence="2" type="ORF">F5X68DRAFT_233041</name>
</gene>
<name>A0A9P9A936_9PEZI</name>
<reference evidence="2" key="1">
    <citation type="journal article" date="2021" name="Nat. Commun.">
        <title>Genetic determinants of endophytism in the Arabidopsis root mycobiome.</title>
        <authorList>
            <person name="Mesny F."/>
            <person name="Miyauchi S."/>
            <person name="Thiergart T."/>
            <person name="Pickel B."/>
            <person name="Atanasova L."/>
            <person name="Karlsson M."/>
            <person name="Huettel B."/>
            <person name="Barry K.W."/>
            <person name="Haridas S."/>
            <person name="Chen C."/>
            <person name="Bauer D."/>
            <person name="Andreopoulos W."/>
            <person name="Pangilinan J."/>
            <person name="LaButti K."/>
            <person name="Riley R."/>
            <person name="Lipzen A."/>
            <person name="Clum A."/>
            <person name="Drula E."/>
            <person name="Henrissat B."/>
            <person name="Kohler A."/>
            <person name="Grigoriev I.V."/>
            <person name="Martin F.M."/>
            <person name="Hacquard S."/>
        </authorList>
    </citation>
    <scope>NUCLEOTIDE SEQUENCE</scope>
    <source>
        <strain evidence="2">MPI-SDFR-AT-0117</strain>
    </source>
</reference>
<dbReference type="EMBL" id="JAGSXJ010000015">
    <property type="protein sequence ID" value="KAH6685293.1"/>
    <property type="molecule type" value="Genomic_DNA"/>
</dbReference>
<dbReference type="OrthoDB" id="4150019at2759"/>
<feature type="compositionally biased region" description="Polar residues" evidence="1">
    <location>
        <begin position="68"/>
        <end position="90"/>
    </location>
</feature>
<dbReference type="Proteomes" id="UP000770015">
    <property type="component" value="Unassembled WGS sequence"/>
</dbReference>
<feature type="region of interest" description="Disordered" evidence="1">
    <location>
        <begin position="34"/>
        <end position="93"/>
    </location>
</feature>
<dbReference type="AlphaFoldDB" id="A0A9P9A936"/>
<evidence type="ECO:0000313" key="3">
    <source>
        <dbReference type="Proteomes" id="UP000770015"/>
    </source>
</evidence>
<proteinExistence type="predicted"/>
<sequence>MPYQYPLPPLPHATGTAAAAVPLAYLPDANLSLPGHDPEHLAKDNAPSKPLRDRKEAISQGHQKLRRSVSTNDASMSRQPGSSPVHNALSSDKKRNKLGYHRTSVACDFLAGIDEAAGRICIVFARAVSCDDLNNTANEHVVPRPCHGSCSERAAAL</sequence>
<protein>
    <submittedName>
        <fullName evidence="2">Uncharacterized protein</fullName>
    </submittedName>
</protein>
<accession>A0A9P9A936</accession>
<evidence type="ECO:0000313" key="2">
    <source>
        <dbReference type="EMBL" id="KAH6685293.1"/>
    </source>
</evidence>
<comment type="caution">
    <text evidence="2">The sequence shown here is derived from an EMBL/GenBank/DDBJ whole genome shotgun (WGS) entry which is preliminary data.</text>
</comment>
<keyword evidence="3" id="KW-1185">Reference proteome</keyword>